<dbReference type="RefSeq" id="WP_185659822.1">
    <property type="nucleotide sequence ID" value="NZ_CAWPOO010000007.1"/>
</dbReference>
<keyword evidence="5" id="KW-0812">Transmembrane</keyword>
<dbReference type="Gene3D" id="2.60.40.10">
    <property type="entry name" value="Immunoglobulins"/>
    <property type="match status" value="1"/>
</dbReference>
<feature type="coiled-coil region" evidence="4">
    <location>
        <begin position="777"/>
        <end position="822"/>
    </location>
</feature>
<dbReference type="EMBL" id="JACHVC010000007">
    <property type="protein sequence ID" value="MBC2605935.1"/>
    <property type="molecule type" value="Genomic_DNA"/>
</dbReference>
<reference evidence="7 8" key="1">
    <citation type="submission" date="2020-07" db="EMBL/GenBank/DDBJ databases">
        <authorList>
            <person name="Feng X."/>
        </authorList>
    </citation>
    <scope>NUCLEOTIDE SEQUENCE [LARGE SCALE GENOMIC DNA]</scope>
    <source>
        <strain evidence="7 8">JCM23202</strain>
    </source>
</reference>
<dbReference type="InterPro" id="IPR003594">
    <property type="entry name" value="HATPase_dom"/>
</dbReference>
<keyword evidence="4" id="KW-0175">Coiled coil</keyword>
<keyword evidence="5" id="KW-1133">Transmembrane helix</keyword>
<dbReference type="AlphaFoldDB" id="A0A7X1B5D8"/>
<evidence type="ECO:0000256" key="4">
    <source>
        <dbReference type="SAM" id="Coils"/>
    </source>
</evidence>
<feature type="domain" description="Histidine kinase" evidence="6">
    <location>
        <begin position="855"/>
        <end position="1114"/>
    </location>
</feature>
<sequence length="1123" mass="124327">MRRIFPNIVLIAFGLLAFAIYGQEKSPLDLLLSRGIPKSESFQSRTTGIRGDIRGSTVLPNGEIGFIADNGLTAFDGTNWSEVEGLDWAMDFAWINDSKMAVSHGRDISIFESEPSGGYKLSLFFHDDDAPSDLIPFSSIAYFQGYIFATAGTRLIIIDPEGKGSYHQLENWTNVCFSIGDELYVTGGAEGILNRWDESEQKLVNAVDLLSGSGIYEWIVQAIPRAEGGYWLLTEHDNVIGFDGSKTWAWPGNEIISRDSTKIRSLVETSPGRLAIGTSRQGMLLFKEDGSLRLRFSVPQGLESSHVKNLATDQQGGIWIHTQNYLTRLPQEPKNFLFHGAHGLSEGVTCIALFNNRVYLGTDRGLFVNNPEAETLVDTFEIIRDGSATESLFVFKDSLFVAGAELFTISRDGQIKELDGAGSTNFWQPSRFPDTLLVGHHLGALRIDAAENGEFKTTRLDGPSSTLQSIVENREGELLGSTGTNQYARIRLDEVGGQFSLHRFSNQTASHWSNLVSVEGNIYSNGVVSKVWDSQQQAFLQAPEMIYYVGDQPYGFEHVYGKSAEDAYVAISSRSSITVPRPDRQVIGEISSIHNSTDMRADCLVYDSKGGVWAGGSFGLFFASPTTKPSETTSIVPRLHQVISTVDGENLPINHTSPSPLKLKSNLNSLEITAEYPNFNTSNHQRFQIYLQGLDPNWTEFSESNQRSFSNLEPGTYQLFLTAMDPFGTTDTVSALSFQILPPWYRTFPAYFLYLLGSILFVVGVVYLYNKRQIERSKELEDLVKERTKEIELKNAELEKQARRLENQNEELGEKTEKLTTTTETLSSTLSQLQLMQDQLVETARTAGKAEIAINVLHNIGNVLNSVNVALSVLNERMDNSKIANLTRIAILLEANKDHIDEFLTQDPKGKSVPEYLIRLSQILNEEALATQYELSVMGEDIDHIKSIIAAQQTHAKAESLYETIELRGLCENALSILGGQGTRNEFEIINDIPAHIQVECDRHKLLDIVLNLVTNASDAIHEEDPPIGVITFEAELVEEGDFMQLRVTDNGCGIDKETMKSLFRHGFTTKAKGHGFGLHSCANTAQAVGGTLTLESEGKGKGVTAILTLPVKPRKSKVSESN</sequence>
<keyword evidence="3" id="KW-0597">Phosphoprotein</keyword>
<dbReference type="GO" id="GO:0000155">
    <property type="term" value="F:phosphorelay sensor kinase activity"/>
    <property type="evidence" value="ECO:0007669"/>
    <property type="project" value="TreeGrafter"/>
</dbReference>
<dbReference type="Pfam" id="PF07495">
    <property type="entry name" value="Y_Y_Y"/>
    <property type="match status" value="1"/>
</dbReference>
<accession>A0A7X1B5D8</accession>
<dbReference type="Gene3D" id="2.130.10.10">
    <property type="entry name" value="YVTN repeat-like/Quinoprotein amine dehydrogenase"/>
    <property type="match status" value="1"/>
</dbReference>
<dbReference type="PROSITE" id="PS50109">
    <property type="entry name" value="HIS_KIN"/>
    <property type="match status" value="1"/>
</dbReference>
<comment type="caution">
    <text evidence="7">The sequence shown here is derived from an EMBL/GenBank/DDBJ whole genome shotgun (WGS) entry which is preliminary data.</text>
</comment>
<feature type="transmembrane region" description="Helical" evidence="5">
    <location>
        <begin position="751"/>
        <end position="769"/>
    </location>
</feature>
<dbReference type="Proteomes" id="UP000526501">
    <property type="component" value="Unassembled WGS sequence"/>
</dbReference>
<protein>
    <recommendedName>
        <fullName evidence="2">histidine kinase</fullName>
        <ecNumber evidence="2">2.7.13.3</ecNumber>
    </recommendedName>
</protein>
<evidence type="ECO:0000256" key="1">
    <source>
        <dbReference type="ARBA" id="ARBA00000085"/>
    </source>
</evidence>
<dbReference type="InterPro" id="IPR036890">
    <property type="entry name" value="HATPase_C_sf"/>
</dbReference>
<dbReference type="SUPFAM" id="SSF63829">
    <property type="entry name" value="Calcium-dependent phosphotriesterase"/>
    <property type="match status" value="2"/>
</dbReference>
<dbReference type="SUPFAM" id="SSF55874">
    <property type="entry name" value="ATPase domain of HSP90 chaperone/DNA topoisomerase II/histidine kinase"/>
    <property type="match status" value="1"/>
</dbReference>
<evidence type="ECO:0000256" key="2">
    <source>
        <dbReference type="ARBA" id="ARBA00012438"/>
    </source>
</evidence>
<gene>
    <name evidence="7" type="ORF">H5P27_07750</name>
</gene>
<dbReference type="PRINTS" id="PR00344">
    <property type="entry name" value="BCTRLSENSOR"/>
</dbReference>
<evidence type="ECO:0000313" key="7">
    <source>
        <dbReference type="EMBL" id="MBC2605935.1"/>
    </source>
</evidence>
<keyword evidence="5" id="KW-0472">Membrane</keyword>
<evidence type="ECO:0000256" key="3">
    <source>
        <dbReference type="ARBA" id="ARBA00022553"/>
    </source>
</evidence>
<evidence type="ECO:0000313" key="8">
    <source>
        <dbReference type="Proteomes" id="UP000526501"/>
    </source>
</evidence>
<evidence type="ECO:0000259" key="6">
    <source>
        <dbReference type="PROSITE" id="PS50109"/>
    </source>
</evidence>
<proteinExistence type="predicted"/>
<dbReference type="InterPro" id="IPR005467">
    <property type="entry name" value="His_kinase_dom"/>
</dbReference>
<dbReference type="PANTHER" id="PTHR43547:SF2">
    <property type="entry name" value="HYBRID SIGNAL TRANSDUCTION HISTIDINE KINASE C"/>
    <property type="match status" value="1"/>
</dbReference>
<organism evidence="7 8">
    <name type="scientific">Pelagicoccus albus</name>
    <dbReference type="NCBI Taxonomy" id="415222"/>
    <lineage>
        <taxon>Bacteria</taxon>
        <taxon>Pseudomonadati</taxon>
        <taxon>Verrucomicrobiota</taxon>
        <taxon>Opitutia</taxon>
        <taxon>Puniceicoccales</taxon>
        <taxon>Pelagicoccaceae</taxon>
        <taxon>Pelagicoccus</taxon>
    </lineage>
</organism>
<dbReference type="Gene3D" id="3.30.565.10">
    <property type="entry name" value="Histidine kinase-like ATPase, C-terminal domain"/>
    <property type="match status" value="1"/>
</dbReference>
<dbReference type="Pfam" id="PF02518">
    <property type="entry name" value="HATPase_c"/>
    <property type="match status" value="1"/>
</dbReference>
<dbReference type="InterPro" id="IPR015943">
    <property type="entry name" value="WD40/YVTN_repeat-like_dom_sf"/>
</dbReference>
<comment type="catalytic activity">
    <reaction evidence="1">
        <text>ATP + protein L-histidine = ADP + protein N-phospho-L-histidine.</text>
        <dbReference type="EC" id="2.7.13.3"/>
    </reaction>
</comment>
<dbReference type="EC" id="2.7.13.3" evidence="2"/>
<keyword evidence="8" id="KW-1185">Reference proteome</keyword>
<name>A0A7X1B5D8_9BACT</name>
<dbReference type="SMART" id="SM00387">
    <property type="entry name" value="HATPase_c"/>
    <property type="match status" value="1"/>
</dbReference>
<evidence type="ECO:0000256" key="5">
    <source>
        <dbReference type="SAM" id="Phobius"/>
    </source>
</evidence>
<dbReference type="InterPro" id="IPR011123">
    <property type="entry name" value="Y_Y_Y"/>
</dbReference>
<dbReference type="PANTHER" id="PTHR43547">
    <property type="entry name" value="TWO-COMPONENT HISTIDINE KINASE"/>
    <property type="match status" value="1"/>
</dbReference>
<dbReference type="InterPro" id="IPR004358">
    <property type="entry name" value="Sig_transdc_His_kin-like_C"/>
</dbReference>
<dbReference type="InterPro" id="IPR013783">
    <property type="entry name" value="Ig-like_fold"/>
</dbReference>